<keyword evidence="2" id="KW-0238">DNA-binding</keyword>
<dbReference type="Proteomes" id="UP000609064">
    <property type="component" value="Unassembled WGS sequence"/>
</dbReference>
<dbReference type="RefSeq" id="WP_188769391.1">
    <property type="nucleotide sequence ID" value="NZ_BMKK01000011.1"/>
</dbReference>
<sequence>MKKLLFFLLFLSFYSVKAQIQINYQDNSPKIDGELNDWPSVNYSFKQTSHQVKSPNVLRYDFGFDETYLYGVFQIKDKQLTDLAKDKNGSPRLTFNDGIEFYIDTQNNSKTVMDDDDYQLIMDFMGNLTVFRGGDKYLLKVEDYKVPKDTVTNHFIMDLATRFEGTTNNEADIDSGYVIEFRISWAALGIRPHEGQTFKIDVCINDADEYLDIRPLSEEDMIPNYAFESINKKTDFGFPNNWTATSLQGSASVWKQVRKFFEKQFWIVVLIVFLLFMVLIVRILRNRKEVVTVQEKVFQVIGGNEYVATDSFQSRATNFILKNLEKEILPTNLAENLNVSLRQLQRQFKEETNATPTDFIRKVKLEEAAKRLVLGNQTISEIAYSVGFSDPAYFSRIFKKYFDKTPSEFQENAQKT</sequence>
<dbReference type="InterPro" id="IPR018062">
    <property type="entry name" value="HTH_AraC-typ_CS"/>
</dbReference>
<gene>
    <name evidence="7" type="ORF">GCM10011514_43570</name>
</gene>
<dbReference type="Pfam" id="PF12833">
    <property type="entry name" value="HTH_18"/>
    <property type="match status" value="1"/>
</dbReference>
<accession>A0A916Z3U5</accession>
<dbReference type="PROSITE" id="PS00041">
    <property type="entry name" value="HTH_ARAC_FAMILY_1"/>
    <property type="match status" value="1"/>
</dbReference>
<dbReference type="InterPro" id="IPR018060">
    <property type="entry name" value="HTH_AraC"/>
</dbReference>
<dbReference type="SMART" id="SM00342">
    <property type="entry name" value="HTH_ARAC"/>
    <property type="match status" value="1"/>
</dbReference>
<dbReference type="GO" id="GO:0016052">
    <property type="term" value="P:carbohydrate catabolic process"/>
    <property type="evidence" value="ECO:0007669"/>
    <property type="project" value="InterPro"/>
</dbReference>
<dbReference type="GO" id="GO:0030246">
    <property type="term" value="F:carbohydrate binding"/>
    <property type="evidence" value="ECO:0007669"/>
    <property type="project" value="InterPro"/>
</dbReference>
<keyword evidence="4" id="KW-1133">Transmembrane helix</keyword>
<dbReference type="InterPro" id="IPR010502">
    <property type="entry name" value="Carb-bd_dom_fam9"/>
</dbReference>
<evidence type="ECO:0000256" key="2">
    <source>
        <dbReference type="ARBA" id="ARBA00023125"/>
    </source>
</evidence>
<dbReference type="PANTHER" id="PTHR43280:SF28">
    <property type="entry name" value="HTH-TYPE TRANSCRIPTIONAL ACTIVATOR RHAS"/>
    <property type="match status" value="1"/>
</dbReference>
<reference evidence="7" key="1">
    <citation type="journal article" date="2014" name="Int. J. Syst. Evol. Microbiol.">
        <title>Complete genome sequence of Corynebacterium casei LMG S-19264T (=DSM 44701T), isolated from a smear-ripened cheese.</title>
        <authorList>
            <consortium name="US DOE Joint Genome Institute (JGI-PGF)"/>
            <person name="Walter F."/>
            <person name="Albersmeier A."/>
            <person name="Kalinowski J."/>
            <person name="Ruckert C."/>
        </authorList>
    </citation>
    <scope>NUCLEOTIDE SEQUENCE</scope>
    <source>
        <strain evidence="7">CGMCC 1.15958</strain>
    </source>
</reference>
<dbReference type="PANTHER" id="PTHR43280">
    <property type="entry name" value="ARAC-FAMILY TRANSCRIPTIONAL REGULATOR"/>
    <property type="match status" value="1"/>
</dbReference>
<evidence type="ECO:0000313" key="7">
    <source>
        <dbReference type="EMBL" id="GGD74831.1"/>
    </source>
</evidence>
<keyword evidence="1" id="KW-0805">Transcription regulation</keyword>
<dbReference type="InterPro" id="IPR009057">
    <property type="entry name" value="Homeodomain-like_sf"/>
</dbReference>
<dbReference type="InterPro" id="IPR020449">
    <property type="entry name" value="Tscrpt_reg_AraC-type_HTH"/>
</dbReference>
<feature type="domain" description="HTH araC/xylS-type" evidence="6">
    <location>
        <begin position="314"/>
        <end position="412"/>
    </location>
</feature>
<protein>
    <recommendedName>
        <fullName evidence="6">HTH araC/xylS-type domain-containing protein</fullName>
    </recommendedName>
</protein>
<keyword evidence="3" id="KW-0804">Transcription</keyword>
<dbReference type="SUPFAM" id="SSF46689">
    <property type="entry name" value="Homeodomain-like"/>
    <property type="match status" value="2"/>
</dbReference>
<keyword evidence="8" id="KW-1185">Reference proteome</keyword>
<comment type="caution">
    <text evidence="7">The sequence shown here is derived from an EMBL/GenBank/DDBJ whole genome shotgun (WGS) entry which is preliminary data.</text>
</comment>
<evidence type="ECO:0000256" key="3">
    <source>
        <dbReference type="ARBA" id="ARBA00023163"/>
    </source>
</evidence>
<feature type="transmembrane region" description="Helical" evidence="4">
    <location>
        <begin position="265"/>
        <end position="284"/>
    </location>
</feature>
<keyword evidence="4" id="KW-0812">Transmembrane</keyword>
<dbReference type="EMBL" id="BMKK01000011">
    <property type="protein sequence ID" value="GGD74831.1"/>
    <property type="molecule type" value="Genomic_DNA"/>
</dbReference>
<organism evidence="7 8">
    <name type="scientific">Emticicia aquatilis</name>
    <dbReference type="NCBI Taxonomy" id="1537369"/>
    <lineage>
        <taxon>Bacteria</taxon>
        <taxon>Pseudomonadati</taxon>
        <taxon>Bacteroidota</taxon>
        <taxon>Cytophagia</taxon>
        <taxon>Cytophagales</taxon>
        <taxon>Leadbetterellaceae</taxon>
        <taxon>Emticicia</taxon>
    </lineage>
</organism>
<dbReference type="GO" id="GO:0004553">
    <property type="term" value="F:hydrolase activity, hydrolyzing O-glycosyl compounds"/>
    <property type="evidence" value="ECO:0007669"/>
    <property type="project" value="InterPro"/>
</dbReference>
<evidence type="ECO:0000256" key="1">
    <source>
        <dbReference type="ARBA" id="ARBA00023015"/>
    </source>
</evidence>
<keyword evidence="4" id="KW-0472">Membrane</keyword>
<dbReference type="AlphaFoldDB" id="A0A916Z3U5"/>
<dbReference type="GO" id="GO:0043565">
    <property type="term" value="F:sequence-specific DNA binding"/>
    <property type="evidence" value="ECO:0007669"/>
    <property type="project" value="InterPro"/>
</dbReference>
<feature type="signal peptide" evidence="5">
    <location>
        <begin position="1"/>
        <end position="18"/>
    </location>
</feature>
<evidence type="ECO:0000259" key="6">
    <source>
        <dbReference type="PROSITE" id="PS01124"/>
    </source>
</evidence>
<proteinExistence type="predicted"/>
<dbReference type="PROSITE" id="PS01124">
    <property type="entry name" value="HTH_ARAC_FAMILY_2"/>
    <property type="match status" value="1"/>
</dbReference>
<dbReference type="Gene3D" id="2.60.40.1190">
    <property type="match status" value="1"/>
</dbReference>
<feature type="chain" id="PRO_5037940167" description="HTH araC/xylS-type domain-containing protein" evidence="5">
    <location>
        <begin position="19"/>
        <end position="416"/>
    </location>
</feature>
<dbReference type="SUPFAM" id="SSF49344">
    <property type="entry name" value="CBD9-like"/>
    <property type="match status" value="1"/>
</dbReference>
<evidence type="ECO:0000313" key="8">
    <source>
        <dbReference type="Proteomes" id="UP000609064"/>
    </source>
</evidence>
<dbReference type="Gene3D" id="1.10.10.60">
    <property type="entry name" value="Homeodomain-like"/>
    <property type="match status" value="1"/>
</dbReference>
<reference evidence="7" key="2">
    <citation type="submission" date="2020-09" db="EMBL/GenBank/DDBJ databases">
        <authorList>
            <person name="Sun Q."/>
            <person name="Zhou Y."/>
        </authorList>
    </citation>
    <scope>NUCLEOTIDE SEQUENCE</scope>
    <source>
        <strain evidence="7">CGMCC 1.15958</strain>
    </source>
</reference>
<name>A0A916Z3U5_9BACT</name>
<dbReference type="GO" id="GO:0003700">
    <property type="term" value="F:DNA-binding transcription factor activity"/>
    <property type="evidence" value="ECO:0007669"/>
    <property type="project" value="InterPro"/>
</dbReference>
<dbReference type="PRINTS" id="PR00032">
    <property type="entry name" value="HTHARAC"/>
</dbReference>
<evidence type="ECO:0000256" key="5">
    <source>
        <dbReference type="SAM" id="SignalP"/>
    </source>
</evidence>
<keyword evidence="5" id="KW-0732">Signal</keyword>
<dbReference type="Pfam" id="PF06452">
    <property type="entry name" value="CBM9_1"/>
    <property type="match status" value="1"/>
</dbReference>
<evidence type="ECO:0000256" key="4">
    <source>
        <dbReference type="SAM" id="Phobius"/>
    </source>
</evidence>